<evidence type="ECO:0000256" key="3">
    <source>
        <dbReference type="SAM" id="MobiDB-lite"/>
    </source>
</evidence>
<keyword evidence="4" id="KW-0732">Signal</keyword>
<sequence length="364" mass="39032">MRRTPTFWLVAASLSLCLRAPAFSQVPVKDDNLTNSDDERDTTTSEIKKTDSDRFTVSKSVTCSMYRPGRSGDAASAAEANPEIVGLVKRVAQEEGVDEQLFMALVYQESRFNPCARSPVGAIGLSQLMPGTASGLGVDPHNIEQNLRGGARYLKQQLRRFNGDTNLALAAYNSGPGNVQKYGGIPPFKETQGYVANITQKWLPAFGGSDVASIPVNYGGGSSSYTGMRDATINSIATTQAVSESSGNVSSWLQQLGQMQSGTIQDSWDHNSGARNANLEMMNQVIRLGNTMAELMNTRNSVNLSALSGSSQSSDVKTGDGSDQPRQTTGLCDPREGLEWSEVEKACVQKRDSTADAGLLLTPQ</sequence>
<keyword evidence="7" id="KW-1185">Reference proteome</keyword>
<dbReference type="RefSeq" id="WP_183996157.1">
    <property type="nucleotide sequence ID" value="NZ_BMHW01000009.1"/>
</dbReference>
<protein>
    <recommendedName>
        <fullName evidence="5">Transglycosylase SLT domain-containing protein</fullName>
    </recommendedName>
</protein>
<dbReference type="Pfam" id="PF01464">
    <property type="entry name" value="SLT"/>
    <property type="match status" value="1"/>
</dbReference>
<dbReference type="AlphaFoldDB" id="A0A7W9YAN9"/>
<evidence type="ECO:0000313" key="6">
    <source>
        <dbReference type="EMBL" id="MBB6165121.1"/>
    </source>
</evidence>
<reference evidence="6 7" key="1">
    <citation type="submission" date="2020-08" db="EMBL/GenBank/DDBJ databases">
        <title>Genomic Encyclopedia of Type Strains, Phase IV (KMG-IV): sequencing the most valuable type-strain genomes for metagenomic binning, comparative biology and taxonomic classification.</title>
        <authorList>
            <person name="Goeker M."/>
        </authorList>
    </citation>
    <scope>NUCLEOTIDE SEQUENCE [LARGE SCALE GENOMIC DNA]</scope>
    <source>
        <strain evidence="6 7">DSM 100734</strain>
    </source>
</reference>
<feature type="compositionally biased region" description="Low complexity" evidence="3">
    <location>
        <begin position="305"/>
        <end position="314"/>
    </location>
</feature>
<dbReference type="PANTHER" id="PTHR37423:SF2">
    <property type="entry name" value="MEMBRANE-BOUND LYTIC MUREIN TRANSGLYCOSYLASE C"/>
    <property type="match status" value="1"/>
</dbReference>
<evidence type="ECO:0000259" key="5">
    <source>
        <dbReference type="Pfam" id="PF01464"/>
    </source>
</evidence>
<evidence type="ECO:0000256" key="1">
    <source>
        <dbReference type="ARBA" id="ARBA00007734"/>
    </source>
</evidence>
<dbReference type="Proteomes" id="UP000547879">
    <property type="component" value="Unassembled WGS sequence"/>
</dbReference>
<evidence type="ECO:0000256" key="4">
    <source>
        <dbReference type="SAM" id="SignalP"/>
    </source>
</evidence>
<dbReference type="InterPro" id="IPR023346">
    <property type="entry name" value="Lysozyme-like_dom_sf"/>
</dbReference>
<evidence type="ECO:0000256" key="2">
    <source>
        <dbReference type="ARBA" id="ARBA00009387"/>
    </source>
</evidence>
<dbReference type="Gene3D" id="1.10.530.10">
    <property type="match status" value="1"/>
</dbReference>
<dbReference type="PANTHER" id="PTHR37423">
    <property type="entry name" value="SOLUBLE LYTIC MUREIN TRANSGLYCOSYLASE-RELATED"/>
    <property type="match status" value="1"/>
</dbReference>
<comment type="similarity">
    <text evidence="1">Belongs to the transglycosylase Slt family.</text>
</comment>
<organism evidence="6 7">
    <name type="scientific">Rhizobium wenxiniae</name>
    <dbReference type="NCBI Taxonomy" id="1737357"/>
    <lineage>
        <taxon>Bacteria</taxon>
        <taxon>Pseudomonadati</taxon>
        <taxon>Pseudomonadota</taxon>
        <taxon>Alphaproteobacteria</taxon>
        <taxon>Hyphomicrobiales</taxon>
        <taxon>Rhizobiaceae</taxon>
        <taxon>Rhizobium/Agrobacterium group</taxon>
        <taxon>Rhizobium</taxon>
    </lineage>
</organism>
<evidence type="ECO:0000313" key="7">
    <source>
        <dbReference type="Proteomes" id="UP000547879"/>
    </source>
</evidence>
<comment type="caution">
    <text evidence="6">The sequence shown here is derived from an EMBL/GenBank/DDBJ whole genome shotgun (WGS) entry which is preliminary data.</text>
</comment>
<dbReference type="EMBL" id="JACHEG010000008">
    <property type="protein sequence ID" value="MBB6165121.1"/>
    <property type="molecule type" value="Genomic_DNA"/>
</dbReference>
<dbReference type="InterPro" id="IPR008258">
    <property type="entry name" value="Transglycosylase_SLT_dom_1"/>
</dbReference>
<gene>
    <name evidence="6" type="ORF">HNQ72_004967</name>
</gene>
<dbReference type="SUPFAM" id="SSF53955">
    <property type="entry name" value="Lysozyme-like"/>
    <property type="match status" value="1"/>
</dbReference>
<feature type="region of interest" description="Disordered" evidence="3">
    <location>
        <begin position="305"/>
        <end position="337"/>
    </location>
</feature>
<accession>A0A7W9YAN9</accession>
<feature type="domain" description="Transglycosylase SLT" evidence="5">
    <location>
        <begin position="88"/>
        <end position="191"/>
    </location>
</feature>
<comment type="similarity">
    <text evidence="2">Belongs to the virb1 family.</text>
</comment>
<proteinExistence type="inferred from homology"/>
<dbReference type="CDD" id="cd00254">
    <property type="entry name" value="LT-like"/>
    <property type="match status" value="1"/>
</dbReference>
<name>A0A7W9YAN9_9HYPH</name>
<feature type="signal peptide" evidence="4">
    <location>
        <begin position="1"/>
        <end position="24"/>
    </location>
</feature>
<feature type="chain" id="PRO_5031417061" description="Transglycosylase SLT domain-containing protein" evidence="4">
    <location>
        <begin position="25"/>
        <end position="364"/>
    </location>
</feature>